<name>E6SHT8_THEM7</name>
<evidence type="ECO:0000313" key="3">
    <source>
        <dbReference type="Proteomes" id="UP000008915"/>
    </source>
</evidence>
<dbReference type="STRING" id="644966.Tmar_0668"/>
<dbReference type="OrthoDB" id="9916075at2"/>
<accession>E6SHT8</accession>
<keyword evidence="1" id="KW-0472">Membrane</keyword>
<organism evidence="2 3">
    <name type="scientific">Thermaerobacter marianensis (strain ATCC 700841 / DSM 12885 / JCM 10246 / 7p75a)</name>
    <dbReference type="NCBI Taxonomy" id="644966"/>
    <lineage>
        <taxon>Bacteria</taxon>
        <taxon>Bacillati</taxon>
        <taxon>Bacillota</taxon>
        <taxon>Clostridia</taxon>
        <taxon>Eubacteriales</taxon>
        <taxon>Clostridiales Family XVII. Incertae Sedis</taxon>
        <taxon>Thermaerobacter</taxon>
    </lineage>
</organism>
<reference evidence="3" key="2">
    <citation type="journal article" date="2010" name="Stand. Genomic Sci.">
        <title>Complete genome sequence of Thermaerobacter marianensis type strain (7p75aT).</title>
        <authorList>
            <person name="Han C."/>
            <person name="Gu W."/>
            <person name="Zhang X."/>
            <person name="Lapidus A."/>
            <person name="Nolan M."/>
            <person name="Copeland A."/>
            <person name="Lucas S."/>
            <person name="Glavina Del Rio T."/>
            <person name="Tice H."/>
            <person name="Cheng J."/>
            <person name="Tapia R."/>
            <person name="Goodwin L."/>
            <person name="Pitluck S."/>
            <person name="Pagani I."/>
            <person name="Ivanova N."/>
            <person name="Mavromatis K."/>
            <person name="Mikhailova N."/>
            <person name="Pati A."/>
            <person name="Chen A."/>
            <person name="Palaniappan K."/>
            <person name="Land M."/>
            <person name="Hauser L."/>
            <person name="Chang Y."/>
            <person name="Jeffries C."/>
            <person name="Schneider S."/>
            <person name="Rohde M."/>
            <person name="Goker M."/>
            <person name="Pukall R."/>
            <person name="Woyke T."/>
            <person name="Bristow J."/>
            <person name="Eisen J."/>
            <person name="Markowitz V."/>
            <person name="Hugenholtz P."/>
            <person name="Kyrpides N."/>
            <person name="Klenk H."/>
            <person name="Detter J."/>
        </authorList>
    </citation>
    <scope>NUCLEOTIDE SEQUENCE [LARGE SCALE GENOMIC DNA]</scope>
    <source>
        <strain evidence="3">ATCC 700841 / DSM 12885 / JCM 10246 / 7p75a</strain>
    </source>
</reference>
<dbReference type="EMBL" id="CP002344">
    <property type="protein sequence ID" value="ADU50785.1"/>
    <property type="molecule type" value="Genomic_DNA"/>
</dbReference>
<proteinExistence type="predicted"/>
<reference evidence="2 3" key="1">
    <citation type="journal article" date="2010" name="Stand. Genomic Sci.">
        <title>Complete genome sequence of Thermaerobacter marianensis type strain (7p75a).</title>
        <authorList>
            <person name="Han C."/>
            <person name="Gu W."/>
            <person name="Zhang X."/>
            <person name="Lapidus A."/>
            <person name="Nolan M."/>
            <person name="Copeland A."/>
            <person name="Lucas S."/>
            <person name="Del Rio T.G."/>
            <person name="Tice H."/>
            <person name="Cheng J.F."/>
            <person name="Tapia R."/>
            <person name="Goodwin L."/>
            <person name="Pitluck S."/>
            <person name="Pagani I."/>
            <person name="Ivanova N."/>
            <person name="Mavromatis K."/>
            <person name="Mikhailova N."/>
            <person name="Pati A."/>
            <person name="Chen A."/>
            <person name="Palaniappan K."/>
            <person name="Land M."/>
            <person name="Hauser L."/>
            <person name="Chang Y.J."/>
            <person name="Jeffries C.D."/>
            <person name="Schneider S."/>
            <person name="Rohde M."/>
            <person name="Goker M."/>
            <person name="Pukall R."/>
            <person name="Woyke T."/>
            <person name="Bristow J."/>
            <person name="Eisen J.A."/>
            <person name="Markowitz V."/>
            <person name="Hugenholtz P."/>
            <person name="Kyrpides N.C."/>
            <person name="Klenk H.P."/>
            <person name="Detter J.C."/>
        </authorList>
    </citation>
    <scope>NUCLEOTIDE SEQUENCE [LARGE SCALE GENOMIC DNA]</scope>
    <source>
        <strain evidence="3">ATCC 700841 / DSM 12885 / JCM 10246 / 7p75a</strain>
    </source>
</reference>
<keyword evidence="3" id="KW-1185">Reference proteome</keyword>
<dbReference type="HOGENOM" id="CLU_1420842_0_0_9"/>
<dbReference type="AlphaFoldDB" id="E6SHT8"/>
<evidence type="ECO:0000313" key="2">
    <source>
        <dbReference type="EMBL" id="ADU50785.1"/>
    </source>
</evidence>
<sequence length="191" mass="19395">MVEVAIAIAIAGVIATGVVALLIWAATVETRTSAATDYAVASHLGADTLARLIRQAGGAGQAAIGGGNGSSLILCGVRETTRTWRGRVQVDGTGKLVVVPLTAPVPPDCQGSDLSGARVLVAQVRIASVQFRYHTAQAAAPASGCNGNGLPPCADVVAIEFTLTPALPTGPHQGVLRIVPHPVSRLVTLRN</sequence>
<feature type="transmembrane region" description="Helical" evidence="1">
    <location>
        <begin position="6"/>
        <end position="26"/>
    </location>
</feature>
<evidence type="ECO:0000256" key="1">
    <source>
        <dbReference type="SAM" id="Phobius"/>
    </source>
</evidence>
<protein>
    <submittedName>
        <fullName evidence="2">Uncharacterized protein</fullName>
    </submittedName>
</protein>
<dbReference type="RefSeq" id="WP_013495090.1">
    <property type="nucleotide sequence ID" value="NC_014831.1"/>
</dbReference>
<keyword evidence="1" id="KW-0812">Transmembrane</keyword>
<dbReference type="Proteomes" id="UP000008915">
    <property type="component" value="Chromosome"/>
</dbReference>
<gene>
    <name evidence="2" type="ordered locus">Tmar_0668</name>
</gene>
<keyword evidence="1" id="KW-1133">Transmembrane helix</keyword>
<dbReference type="KEGG" id="tmr:Tmar_0668"/>